<feature type="signal peptide" evidence="5">
    <location>
        <begin position="1"/>
        <end position="22"/>
    </location>
</feature>
<dbReference type="GO" id="GO:0006535">
    <property type="term" value="P:cysteine biosynthetic process from serine"/>
    <property type="evidence" value="ECO:0007669"/>
    <property type="project" value="InterPro"/>
</dbReference>
<dbReference type="GO" id="GO:0005737">
    <property type="term" value="C:cytoplasm"/>
    <property type="evidence" value="ECO:0007669"/>
    <property type="project" value="InterPro"/>
</dbReference>
<accession>W7TD91</accession>
<organism evidence="7 8">
    <name type="scientific">Nannochloropsis gaditana</name>
    <dbReference type="NCBI Taxonomy" id="72520"/>
    <lineage>
        <taxon>Eukaryota</taxon>
        <taxon>Sar</taxon>
        <taxon>Stramenopiles</taxon>
        <taxon>Ochrophyta</taxon>
        <taxon>Eustigmatophyceae</taxon>
        <taxon>Eustigmatales</taxon>
        <taxon>Monodopsidaceae</taxon>
        <taxon>Nannochloropsis</taxon>
    </lineage>
</organism>
<evidence type="ECO:0000313" key="7">
    <source>
        <dbReference type="EMBL" id="EWM24252.1"/>
    </source>
</evidence>
<dbReference type="InterPro" id="IPR011004">
    <property type="entry name" value="Trimer_LpxA-like_sf"/>
</dbReference>
<dbReference type="InterPro" id="IPR010493">
    <property type="entry name" value="Ser_AcTrfase_N"/>
</dbReference>
<name>W7TD91_9STRA</name>
<dbReference type="UniPathway" id="UPA00136">
    <property type="reaction ID" value="UER00199"/>
</dbReference>
<dbReference type="InterPro" id="IPR053376">
    <property type="entry name" value="Serine_acetyltransferase"/>
</dbReference>
<keyword evidence="8" id="KW-1185">Reference proteome</keyword>
<evidence type="ECO:0000256" key="5">
    <source>
        <dbReference type="SAM" id="SignalP"/>
    </source>
</evidence>
<feature type="compositionally biased region" description="Low complexity" evidence="4">
    <location>
        <begin position="68"/>
        <end position="77"/>
    </location>
</feature>
<feature type="chain" id="PRO_5004904101" evidence="5">
    <location>
        <begin position="23"/>
        <end position="369"/>
    </location>
</feature>
<keyword evidence="1" id="KW-0028">Amino-acid biosynthesis</keyword>
<evidence type="ECO:0000313" key="8">
    <source>
        <dbReference type="Proteomes" id="UP000019335"/>
    </source>
</evidence>
<dbReference type="InterPro" id="IPR042122">
    <property type="entry name" value="Ser_AcTrfase_N_sf"/>
</dbReference>
<dbReference type="CDD" id="cd03354">
    <property type="entry name" value="LbH_SAT"/>
    <property type="match status" value="1"/>
</dbReference>
<dbReference type="Pfam" id="PF06426">
    <property type="entry name" value="SATase_N"/>
    <property type="match status" value="1"/>
</dbReference>
<feature type="compositionally biased region" description="Basic and acidic residues" evidence="4">
    <location>
        <begin position="53"/>
        <end position="63"/>
    </location>
</feature>
<keyword evidence="2 7" id="KW-0808">Transferase</keyword>
<dbReference type="SUPFAM" id="SSF51161">
    <property type="entry name" value="Trimeric LpxA-like enzymes"/>
    <property type="match status" value="1"/>
</dbReference>
<dbReference type="InterPro" id="IPR045304">
    <property type="entry name" value="LbH_SAT"/>
</dbReference>
<sequence>MTLSMKTWHFLLIFFALGHVMAFFHMPPPTVLWKGETRASLSRAANEEIGTEGGKEAEQRAPVKDTVSSGSSGASFSMELQSKSPSRIQDLVRLLHASEDPLWELVKFEAETSAAQDEKAAGLIQQRVLDRGGIQSAARDFLATKLQGSNLPATKMKLLIDSVFQEEPGIVQDLREDLLVATMRDSSIPSLLAAFLFSKGYHAVATYRIAHSIYSQGRESLARYLQSLNSELFGADIHPACCVGRALYLSSGTCVVIGETAKLGDDVIIMQGVTLGGNGKERGDRHPKLGSGVLVAAGSTVLGNIPIGDGVIISAGSVVLRPVPEYTRCSGVPAKVTSVLRKHKENVLSIQGMGQSHFVEIFQDPQRGG</sequence>
<gene>
    <name evidence="7" type="primary">SATase</name>
    <name evidence="7" type="ORF">Naga_100020g40</name>
</gene>
<dbReference type="Proteomes" id="UP000019335">
    <property type="component" value="Chromosome 14"/>
</dbReference>
<comment type="caution">
    <text evidence="7">The sequence shown here is derived from an EMBL/GenBank/DDBJ whole genome shotgun (WGS) entry which is preliminary data.</text>
</comment>
<dbReference type="GO" id="GO:0009001">
    <property type="term" value="F:serine O-acetyltransferase activity"/>
    <property type="evidence" value="ECO:0007669"/>
    <property type="project" value="InterPro"/>
</dbReference>
<evidence type="ECO:0000259" key="6">
    <source>
        <dbReference type="SMART" id="SM00971"/>
    </source>
</evidence>
<protein>
    <submittedName>
        <fullName evidence="7">Serine acetyltransferase</fullName>
    </submittedName>
</protein>
<evidence type="ECO:0000256" key="3">
    <source>
        <dbReference type="ARBA" id="ARBA00023315"/>
    </source>
</evidence>
<reference evidence="7 8" key="1">
    <citation type="journal article" date="2014" name="Mol. Plant">
        <title>Chromosome Scale Genome Assembly and Transcriptome Profiling of Nannochloropsis gaditana in Nitrogen Depletion.</title>
        <authorList>
            <person name="Corteggiani Carpinelli E."/>
            <person name="Telatin A."/>
            <person name="Vitulo N."/>
            <person name="Forcato C."/>
            <person name="D'Angelo M."/>
            <person name="Schiavon R."/>
            <person name="Vezzi A."/>
            <person name="Giacometti G.M."/>
            <person name="Morosinotto T."/>
            <person name="Valle G."/>
        </authorList>
    </citation>
    <scope>NUCLEOTIDE SEQUENCE [LARGE SCALE GENOMIC DNA]</scope>
    <source>
        <strain evidence="7 8">B-31</strain>
    </source>
</reference>
<keyword evidence="3" id="KW-0012">Acyltransferase</keyword>
<dbReference type="AlphaFoldDB" id="W7TD91"/>
<evidence type="ECO:0000256" key="4">
    <source>
        <dbReference type="SAM" id="MobiDB-lite"/>
    </source>
</evidence>
<dbReference type="SMART" id="SM00971">
    <property type="entry name" value="SATase_N"/>
    <property type="match status" value="1"/>
</dbReference>
<dbReference type="Gene3D" id="1.10.3130.10">
    <property type="entry name" value="serine acetyltransferase, domain 1"/>
    <property type="match status" value="1"/>
</dbReference>
<evidence type="ECO:0000256" key="2">
    <source>
        <dbReference type="ARBA" id="ARBA00022679"/>
    </source>
</evidence>
<evidence type="ECO:0000256" key="1">
    <source>
        <dbReference type="ARBA" id="ARBA00022605"/>
    </source>
</evidence>
<dbReference type="NCBIfam" id="NF041874">
    <property type="entry name" value="EPS_EpsC"/>
    <property type="match status" value="1"/>
</dbReference>
<dbReference type="PANTHER" id="PTHR42811">
    <property type="entry name" value="SERINE ACETYLTRANSFERASE"/>
    <property type="match status" value="1"/>
</dbReference>
<proteinExistence type="predicted"/>
<keyword evidence="5" id="KW-0732">Signal</keyword>
<feature type="region of interest" description="Disordered" evidence="4">
    <location>
        <begin position="43"/>
        <end position="81"/>
    </location>
</feature>
<dbReference type="EMBL" id="AZIL01001306">
    <property type="protein sequence ID" value="EWM24252.1"/>
    <property type="molecule type" value="Genomic_DNA"/>
</dbReference>
<dbReference type="Gene3D" id="2.160.10.10">
    <property type="entry name" value="Hexapeptide repeat proteins"/>
    <property type="match status" value="1"/>
</dbReference>
<dbReference type="OrthoDB" id="25818at2759"/>
<feature type="domain" description="Serine acetyltransferase N-terminal" evidence="6">
    <location>
        <begin position="102"/>
        <end position="206"/>
    </location>
</feature>